<dbReference type="Proteomes" id="UP000768462">
    <property type="component" value="Unassembled WGS sequence"/>
</dbReference>
<evidence type="ECO:0000256" key="2">
    <source>
        <dbReference type="ARBA" id="ARBA00023125"/>
    </source>
</evidence>
<dbReference type="InterPro" id="IPR003313">
    <property type="entry name" value="AraC-bd"/>
</dbReference>
<dbReference type="EMBL" id="SVCM01000193">
    <property type="protein sequence ID" value="MBE6061718.1"/>
    <property type="molecule type" value="Genomic_DNA"/>
</dbReference>
<dbReference type="InterPro" id="IPR020449">
    <property type="entry name" value="Tscrpt_reg_AraC-type_HTH"/>
</dbReference>
<feature type="domain" description="HTH araC/xylS-type" evidence="4">
    <location>
        <begin position="195"/>
        <end position="293"/>
    </location>
</feature>
<dbReference type="PROSITE" id="PS01124">
    <property type="entry name" value="HTH_ARAC_FAMILY_2"/>
    <property type="match status" value="1"/>
</dbReference>
<dbReference type="Pfam" id="PF02311">
    <property type="entry name" value="AraC_binding"/>
    <property type="match status" value="1"/>
</dbReference>
<accession>A0A927W6W4</accession>
<dbReference type="GO" id="GO:0003700">
    <property type="term" value="F:DNA-binding transcription factor activity"/>
    <property type="evidence" value="ECO:0007669"/>
    <property type="project" value="InterPro"/>
</dbReference>
<evidence type="ECO:0000256" key="3">
    <source>
        <dbReference type="ARBA" id="ARBA00023163"/>
    </source>
</evidence>
<dbReference type="AlphaFoldDB" id="A0A927W6W4"/>
<dbReference type="Gene3D" id="2.60.120.10">
    <property type="entry name" value="Jelly Rolls"/>
    <property type="match status" value="1"/>
</dbReference>
<gene>
    <name evidence="5" type="ORF">E7215_16375</name>
</gene>
<keyword evidence="1" id="KW-0805">Transcription regulation</keyword>
<dbReference type="InterPro" id="IPR018060">
    <property type="entry name" value="HTH_AraC"/>
</dbReference>
<keyword evidence="2" id="KW-0238">DNA-binding</keyword>
<evidence type="ECO:0000256" key="1">
    <source>
        <dbReference type="ARBA" id="ARBA00023015"/>
    </source>
</evidence>
<dbReference type="SMART" id="SM00342">
    <property type="entry name" value="HTH_ARAC"/>
    <property type="match status" value="1"/>
</dbReference>
<reference evidence="5" key="1">
    <citation type="submission" date="2019-04" db="EMBL/GenBank/DDBJ databases">
        <title>Evolution of Biomass-Degrading Anaerobic Consortia Revealed by Metagenomics.</title>
        <authorList>
            <person name="Peng X."/>
        </authorList>
    </citation>
    <scope>NUCLEOTIDE SEQUENCE</scope>
    <source>
        <strain evidence="5">SIG254</strain>
    </source>
</reference>
<comment type="caution">
    <text evidence="5">The sequence shown here is derived from an EMBL/GenBank/DDBJ whole genome shotgun (WGS) entry which is preliminary data.</text>
</comment>
<dbReference type="PRINTS" id="PR00032">
    <property type="entry name" value="HTHARAC"/>
</dbReference>
<evidence type="ECO:0000313" key="6">
    <source>
        <dbReference type="Proteomes" id="UP000768462"/>
    </source>
</evidence>
<proteinExistence type="predicted"/>
<dbReference type="InterPro" id="IPR011051">
    <property type="entry name" value="RmlC_Cupin_sf"/>
</dbReference>
<dbReference type="InterPro" id="IPR009057">
    <property type="entry name" value="Homeodomain-like_sf"/>
</dbReference>
<organism evidence="5 6">
    <name type="scientific">Clostridium sulfidigenes</name>
    <dbReference type="NCBI Taxonomy" id="318464"/>
    <lineage>
        <taxon>Bacteria</taxon>
        <taxon>Bacillati</taxon>
        <taxon>Bacillota</taxon>
        <taxon>Clostridia</taxon>
        <taxon>Eubacteriales</taxon>
        <taxon>Clostridiaceae</taxon>
        <taxon>Clostridium</taxon>
    </lineage>
</organism>
<evidence type="ECO:0000313" key="5">
    <source>
        <dbReference type="EMBL" id="MBE6061718.1"/>
    </source>
</evidence>
<dbReference type="SUPFAM" id="SSF51182">
    <property type="entry name" value="RmlC-like cupins"/>
    <property type="match status" value="1"/>
</dbReference>
<sequence length="305" mass="35448">MAYISTRLKKEFEITEIITIHYFEYLKNFVFHGESHDFWEFLYVDKGTVMVQAASEHYQLHAGDMIFHRPNEFHALKAMGRKSPNLVAISFLCNSPSMDFFTGKVTTLSSIEKTLIAQIISEARTAFSTPLHIPSIEQVKLSTSAPFGSQQLILLYLEQFLIHIKRHHCDDEKVKNLPSVTKQSWDSSNKSYVFEQILHYLQLHICEQIKISDICNEFSISRSTLHSLFHKNKNCGVIDYFIYMKIERAKEIIRDGNMNITEIAYFLSYNSLQHFSKQFKKLTGMSPTEYISSVKGISQTYNWQP</sequence>
<dbReference type="PANTHER" id="PTHR43280">
    <property type="entry name" value="ARAC-FAMILY TRANSCRIPTIONAL REGULATOR"/>
    <property type="match status" value="1"/>
</dbReference>
<keyword evidence="3" id="KW-0804">Transcription</keyword>
<dbReference type="PANTHER" id="PTHR43280:SF28">
    <property type="entry name" value="HTH-TYPE TRANSCRIPTIONAL ACTIVATOR RHAS"/>
    <property type="match status" value="1"/>
</dbReference>
<dbReference type="Gene3D" id="1.10.10.60">
    <property type="entry name" value="Homeodomain-like"/>
    <property type="match status" value="1"/>
</dbReference>
<dbReference type="SUPFAM" id="SSF46689">
    <property type="entry name" value="Homeodomain-like"/>
    <property type="match status" value="1"/>
</dbReference>
<name>A0A927W6W4_9CLOT</name>
<dbReference type="GO" id="GO:0043565">
    <property type="term" value="F:sequence-specific DNA binding"/>
    <property type="evidence" value="ECO:0007669"/>
    <property type="project" value="InterPro"/>
</dbReference>
<dbReference type="InterPro" id="IPR014710">
    <property type="entry name" value="RmlC-like_jellyroll"/>
</dbReference>
<evidence type="ECO:0000259" key="4">
    <source>
        <dbReference type="PROSITE" id="PS01124"/>
    </source>
</evidence>
<dbReference type="Pfam" id="PF12833">
    <property type="entry name" value="HTH_18"/>
    <property type="match status" value="1"/>
</dbReference>
<protein>
    <submittedName>
        <fullName evidence="5">Helix-turn-helix domain-containing protein</fullName>
    </submittedName>
</protein>